<dbReference type="RefSeq" id="WP_191684552.1">
    <property type="nucleotide sequence ID" value="NZ_JACSQW010000013.1"/>
</dbReference>
<feature type="transmembrane region" description="Helical" evidence="1">
    <location>
        <begin position="13"/>
        <end position="33"/>
    </location>
</feature>
<keyword evidence="3" id="KW-1185">Reference proteome</keyword>
<gene>
    <name evidence="2" type="ORF">H9564_05785</name>
</gene>
<sequence length="214" mass="23433">MNNVTFNTLVKRYGKPVIIILIFAVFGACVMGVDAKRKKSTIYTASRQIVIAHNVPHELRSMPNGTNISVVGEDNNMMPTYKDIAENGTIAQAARKNLSKSMKKKYSTDDIKEALEAKVSQQSLVMELKAKTSTREASVKIVNAAAKAMKEELPRLQPGSGKVTLLQKATVNNTDSRTTPSTKKHVIVGFALGALLGLIIEFIIFTVKNFGHKE</sequence>
<protein>
    <submittedName>
        <fullName evidence="2">Chain-length determining protein</fullName>
    </submittedName>
</protein>
<accession>A0ABR8PDA7</accession>
<keyword evidence="1" id="KW-1133">Transmembrane helix</keyword>
<evidence type="ECO:0000313" key="2">
    <source>
        <dbReference type="EMBL" id="MBD7895216.1"/>
    </source>
</evidence>
<organism evidence="2 3">
    <name type="scientific">Limosilactobacillus avistercoris</name>
    <dbReference type="NCBI Taxonomy" id="2762243"/>
    <lineage>
        <taxon>Bacteria</taxon>
        <taxon>Bacillati</taxon>
        <taxon>Bacillota</taxon>
        <taxon>Bacilli</taxon>
        <taxon>Lactobacillales</taxon>
        <taxon>Lactobacillaceae</taxon>
        <taxon>Limosilactobacillus</taxon>
    </lineage>
</organism>
<comment type="caution">
    <text evidence="2">The sequence shown here is derived from an EMBL/GenBank/DDBJ whole genome shotgun (WGS) entry which is preliminary data.</text>
</comment>
<feature type="transmembrane region" description="Helical" evidence="1">
    <location>
        <begin position="186"/>
        <end position="207"/>
    </location>
</feature>
<dbReference type="EMBL" id="JACSQW010000013">
    <property type="protein sequence ID" value="MBD7895216.1"/>
    <property type="molecule type" value="Genomic_DNA"/>
</dbReference>
<evidence type="ECO:0000256" key="1">
    <source>
        <dbReference type="SAM" id="Phobius"/>
    </source>
</evidence>
<proteinExistence type="predicted"/>
<keyword evidence="1" id="KW-0812">Transmembrane</keyword>
<name>A0ABR8PDA7_9LACO</name>
<keyword evidence="1" id="KW-0472">Membrane</keyword>
<dbReference type="Proteomes" id="UP000616837">
    <property type="component" value="Unassembled WGS sequence"/>
</dbReference>
<evidence type="ECO:0000313" key="3">
    <source>
        <dbReference type="Proteomes" id="UP000616837"/>
    </source>
</evidence>
<reference evidence="2 3" key="1">
    <citation type="submission" date="2020-08" db="EMBL/GenBank/DDBJ databases">
        <title>A Genomic Blueprint of the Chicken Gut Microbiome.</title>
        <authorList>
            <person name="Gilroy R."/>
            <person name="Ravi A."/>
            <person name="Getino M."/>
            <person name="Pursley I."/>
            <person name="Horton D.L."/>
            <person name="Alikhan N.-F."/>
            <person name="Baker D."/>
            <person name="Gharbi K."/>
            <person name="Hall N."/>
            <person name="Watson M."/>
            <person name="Adriaenssens E.M."/>
            <person name="Foster-Nyarko E."/>
            <person name="Jarju S."/>
            <person name="Secka A."/>
            <person name="Antonio M."/>
            <person name="Oren A."/>
            <person name="Chaudhuri R."/>
            <person name="La Ragione R.M."/>
            <person name="Hildebrand F."/>
            <person name="Pallen M.J."/>
        </authorList>
    </citation>
    <scope>NUCLEOTIDE SEQUENCE [LARGE SCALE GENOMIC DNA]</scope>
    <source>
        <strain evidence="2 3">Sa3CUN2</strain>
    </source>
</reference>